<name>D4M570_9FIRM</name>
<proteinExistence type="predicted"/>
<accession>D4M570</accession>
<dbReference type="AlphaFoldDB" id="D4M570"/>
<dbReference type="Proteomes" id="UP000008956">
    <property type="component" value="Chromosome"/>
</dbReference>
<gene>
    <name evidence="1" type="ORF">RTO_18200</name>
</gene>
<dbReference type="HOGENOM" id="CLU_3131655_0_0_9"/>
<dbReference type="PATRIC" id="fig|657313.3.peg.1650"/>
<reference evidence="1 2" key="2">
    <citation type="submission" date="2010-03" db="EMBL/GenBank/DDBJ databases">
        <authorList>
            <person name="Pajon A."/>
        </authorList>
    </citation>
    <scope>NUCLEOTIDE SEQUENCE [LARGE SCALE GENOMIC DNA]</scope>
    <source>
        <strain evidence="1 2">L2-14</strain>
    </source>
</reference>
<sequence>MSEEQKKLIEETVENLKHLDKESLLVVKGSVEVLKARDAMEKDGPEKKVG</sequence>
<reference evidence="1 2" key="1">
    <citation type="submission" date="2010-03" db="EMBL/GenBank/DDBJ databases">
        <title>The genome sequence of Ruminococcus torques L2-14.</title>
        <authorList>
            <consortium name="metaHIT consortium -- http://www.metahit.eu/"/>
            <person name="Pajon A."/>
            <person name="Turner K."/>
            <person name="Parkhill J."/>
            <person name="Duncan S."/>
            <person name="Flint H."/>
        </authorList>
    </citation>
    <scope>NUCLEOTIDE SEQUENCE [LARGE SCALE GENOMIC DNA]</scope>
    <source>
        <strain evidence="1 2">L2-14</strain>
    </source>
</reference>
<dbReference type="EMBL" id="FP929055">
    <property type="protein sequence ID" value="CBL26382.1"/>
    <property type="molecule type" value="Genomic_DNA"/>
</dbReference>
<evidence type="ECO:0000313" key="1">
    <source>
        <dbReference type="EMBL" id="CBL26382.1"/>
    </source>
</evidence>
<dbReference type="KEGG" id="rto:RTO_18200"/>
<evidence type="ECO:0000313" key="2">
    <source>
        <dbReference type="Proteomes" id="UP000008956"/>
    </source>
</evidence>
<protein>
    <submittedName>
        <fullName evidence="1">Uncharacterized protein</fullName>
    </submittedName>
</protein>
<organism evidence="1 2">
    <name type="scientific">[Ruminococcus] torques L2-14</name>
    <dbReference type="NCBI Taxonomy" id="657313"/>
    <lineage>
        <taxon>Bacteria</taxon>
        <taxon>Bacillati</taxon>
        <taxon>Bacillota</taxon>
        <taxon>Clostridia</taxon>
        <taxon>Lachnospirales</taxon>
        <taxon>Lachnospiraceae</taxon>
        <taxon>Mediterraneibacter</taxon>
    </lineage>
</organism>
<dbReference type="RefSeq" id="WP_015528970.1">
    <property type="nucleotide sequence ID" value="NC_021015.1"/>
</dbReference>